<dbReference type="EMBL" id="VGJX01000246">
    <property type="protein sequence ID" value="MBM3274544.1"/>
    <property type="molecule type" value="Genomic_DNA"/>
</dbReference>
<organism evidence="2 3">
    <name type="scientific">Candidatus Tanganyikabacteria bacterium</name>
    <dbReference type="NCBI Taxonomy" id="2961651"/>
    <lineage>
        <taxon>Bacteria</taxon>
        <taxon>Bacillati</taxon>
        <taxon>Candidatus Sericytochromatia</taxon>
        <taxon>Candidatus Tanganyikabacteria</taxon>
    </lineage>
</organism>
<name>A0A937X5H5_9BACT</name>
<dbReference type="AlphaFoldDB" id="A0A937X5H5"/>
<accession>A0A937X5H5</accession>
<evidence type="ECO:0000313" key="3">
    <source>
        <dbReference type="Proteomes" id="UP000703893"/>
    </source>
</evidence>
<proteinExistence type="predicted"/>
<gene>
    <name evidence="2" type="ORF">FJZ00_05300</name>
</gene>
<protein>
    <submittedName>
        <fullName evidence="2">Uncharacterized protein</fullName>
    </submittedName>
</protein>
<feature type="region of interest" description="Disordered" evidence="1">
    <location>
        <begin position="109"/>
        <end position="136"/>
    </location>
</feature>
<evidence type="ECO:0000313" key="2">
    <source>
        <dbReference type="EMBL" id="MBM3274544.1"/>
    </source>
</evidence>
<feature type="compositionally biased region" description="Acidic residues" evidence="1">
    <location>
        <begin position="127"/>
        <end position="136"/>
    </location>
</feature>
<reference evidence="2 3" key="1">
    <citation type="submission" date="2019-03" db="EMBL/GenBank/DDBJ databases">
        <title>Lake Tanganyika Metagenome-Assembled Genomes (MAGs).</title>
        <authorList>
            <person name="Tran P."/>
        </authorList>
    </citation>
    <scope>NUCLEOTIDE SEQUENCE [LARGE SCALE GENOMIC DNA]</scope>
    <source>
        <strain evidence="2">K_DeepCast_65m_m2_236</strain>
    </source>
</reference>
<dbReference type="Proteomes" id="UP000703893">
    <property type="component" value="Unassembled WGS sequence"/>
</dbReference>
<evidence type="ECO:0000256" key="1">
    <source>
        <dbReference type="SAM" id="MobiDB-lite"/>
    </source>
</evidence>
<sequence length="136" mass="14733">MNLRDLIETPYQVNRLAADMLTTVALFADRPVPGTALMQACLPGLLKYVADSGGSLRDAAKILKHPADLVAALQASAWEIDDGVLDSLKHTESGPLLRQWSATVAALSDSPTISEELERRTAQSVSEDQDEEEEDD</sequence>
<comment type="caution">
    <text evidence="2">The sequence shown here is derived from an EMBL/GenBank/DDBJ whole genome shotgun (WGS) entry which is preliminary data.</text>
</comment>